<evidence type="ECO:0000313" key="18">
    <source>
        <dbReference type="EMBL" id="CAG5117131.1"/>
    </source>
</evidence>
<comment type="subcellular location">
    <subcellularLocation>
        <location evidence="1 14">Membrane</location>
        <topology evidence="1 14">Single-pass type I membrane protein</topology>
    </subcellularLocation>
</comment>
<dbReference type="PANTHER" id="PTHR24049:SF22">
    <property type="entry name" value="DROSOPHILA CRUMBS HOMOLOG"/>
    <property type="match status" value="1"/>
</dbReference>
<dbReference type="PROSITE" id="PS51051">
    <property type="entry name" value="DSL"/>
    <property type="match status" value="1"/>
</dbReference>
<dbReference type="GO" id="GO:0005886">
    <property type="term" value="C:plasma membrane"/>
    <property type="evidence" value="ECO:0007669"/>
    <property type="project" value="TreeGrafter"/>
</dbReference>
<dbReference type="SMART" id="SM00181">
    <property type="entry name" value="EGF"/>
    <property type="match status" value="9"/>
</dbReference>
<feature type="disulfide bond" evidence="12">
    <location>
        <begin position="397"/>
        <end position="406"/>
    </location>
</feature>
<feature type="domain" description="EGF-like" evidence="16">
    <location>
        <begin position="410"/>
        <end position="446"/>
    </location>
</feature>
<dbReference type="GO" id="GO:0032991">
    <property type="term" value="C:protein-containing complex"/>
    <property type="evidence" value="ECO:0007669"/>
    <property type="project" value="TreeGrafter"/>
</dbReference>
<evidence type="ECO:0000256" key="4">
    <source>
        <dbReference type="ARBA" id="ARBA00022692"/>
    </source>
</evidence>
<dbReference type="GO" id="GO:0005509">
    <property type="term" value="F:calcium ion binding"/>
    <property type="evidence" value="ECO:0007669"/>
    <property type="project" value="InterPro"/>
</dbReference>
<dbReference type="SMART" id="SM00051">
    <property type="entry name" value="DSL"/>
    <property type="match status" value="1"/>
</dbReference>
<dbReference type="Gene3D" id="2.10.25.140">
    <property type="match status" value="1"/>
</dbReference>
<dbReference type="Pfam" id="PF12661">
    <property type="entry name" value="hEGF"/>
    <property type="match status" value="1"/>
</dbReference>
<evidence type="ECO:0000256" key="15">
    <source>
        <dbReference type="SAM" id="SignalP"/>
    </source>
</evidence>
<comment type="function">
    <text evidence="14">Putative Notch ligand involved in the mediation of Notch signaling.</text>
</comment>
<dbReference type="FunFam" id="2.10.25.10:FF:000018">
    <property type="entry name" value="Delta-like 1"/>
    <property type="match status" value="1"/>
</dbReference>
<keyword evidence="2 14" id="KW-0217">Developmental protein</keyword>
<accession>A0A8S3YPD8</accession>
<keyword evidence="8 14" id="KW-1133">Transmembrane helix</keyword>
<feature type="disulfide bond" evidence="13">
    <location>
        <begin position="75"/>
        <end position="84"/>
    </location>
</feature>
<dbReference type="PROSITE" id="PS01186">
    <property type="entry name" value="EGF_2"/>
    <property type="match status" value="4"/>
</dbReference>
<evidence type="ECO:0000256" key="5">
    <source>
        <dbReference type="ARBA" id="ARBA00022729"/>
    </source>
</evidence>
<evidence type="ECO:0000259" key="16">
    <source>
        <dbReference type="PROSITE" id="PS50026"/>
    </source>
</evidence>
<feature type="domain" description="EGF-like" evidence="16">
    <location>
        <begin position="151"/>
        <end position="189"/>
    </location>
</feature>
<dbReference type="GO" id="GO:0007157">
    <property type="term" value="P:heterophilic cell-cell adhesion via plasma membrane cell adhesion molecules"/>
    <property type="evidence" value="ECO:0007669"/>
    <property type="project" value="TreeGrafter"/>
</dbReference>
<dbReference type="FunFam" id="2.10.25.10:FF:000118">
    <property type="entry name" value="protein delta homolog 2"/>
    <property type="match status" value="1"/>
</dbReference>
<dbReference type="PROSITE" id="PS50026">
    <property type="entry name" value="EGF_3"/>
    <property type="match status" value="7"/>
</dbReference>
<keyword evidence="19" id="KW-1185">Reference proteome</keyword>
<dbReference type="GO" id="GO:0045197">
    <property type="term" value="P:establishment or maintenance of epithelial cell apical/basal polarity"/>
    <property type="evidence" value="ECO:0007669"/>
    <property type="project" value="TreeGrafter"/>
</dbReference>
<dbReference type="FunFam" id="2.10.25.10:FF:000294">
    <property type="entry name" value="Delta-like protein"/>
    <property type="match status" value="1"/>
</dbReference>
<keyword evidence="5 14" id="KW-0732">Signal</keyword>
<name>A0A8S3YPD8_9EUPU</name>
<dbReference type="CDD" id="cd00054">
    <property type="entry name" value="EGF_CA"/>
    <property type="match status" value="1"/>
</dbReference>
<keyword evidence="11" id="KW-0325">Glycoprotein</keyword>
<keyword evidence="10 12" id="KW-1015">Disulfide bond</keyword>
<dbReference type="InterPro" id="IPR001774">
    <property type="entry name" value="DSL"/>
</dbReference>
<reference evidence="18" key="1">
    <citation type="submission" date="2021-04" db="EMBL/GenBank/DDBJ databases">
        <authorList>
            <consortium name="Molecular Ecology Group"/>
        </authorList>
    </citation>
    <scope>NUCLEOTIDE SEQUENCE</scope>
</reference>
<evidence type="ECO:0000256" key="12">
    <source>
        <dbReference type="PROSITE-ProRule" id="PRU00076"/>
    </source>
</evidence>
<evidence type="ECO:0000259" key="17">
    <source>
        <dbReference type="PROSITE" id="PS51051"/>
    </source>
</evidence>
<feature type="disulfide bond" evidence="12">
    <location>
        <begin position="436"/>
        <end position="445"/>
    </location>
</feature>
<protein>
    <recommendedName>
        <fullName evidence="14">Delta-like protein</fullName>
    </recommendedName>
</protein>
<dbReference type="PANTHER" id="PTHR24049">
    <property type="entry name" value="CRUMBS FAMILY MEMBER"/>
    <property type="match status" value="1"/>
</dbReference>
<evidence type="ECO:0000256" key="9">
    <source>
        <dbReference type="ARBA" id="ARBA00023136"/>
    </source>
</evidence>
<gene>
    <name evidence="18" type="ORF">CUNI_LOCUS2689</name>
</gene>
<keyword evidence="9 14" id="KW-0472">Membrane</keyword>
<keyword evidence="7" id="KW-0221">Differentiation</keyword>
<evidence type="ECO:0000256" key="11">
    <source>
        <dbReference type="ARBA" id="ARBA00023180"/>
    </source>
</evidence>
<dbReference type="Pfam" id="PF21700">
    <property type="entry name" value="EGF_DL_JAG"/>
    <property type="match status" value="1"/>
</dbReference>
<dbReference type="InterPro" id="IPR001881">
    <property type="entry name" value="EGF-like_Ca-bd_dom"/>
</dbReference>
<dbReference type="AlphaFoldDB" id="A0A8S3YPD8"/>
<evidence type="ECO:0000256" key="7">
    <source>
        <dbReference type="ARBA" id="ARBA00022782"/>
    </source>
</evidence>
<feature type="disulfide bond" evidence="12">
    <location>
        <begin position="338"/>
        <end position="355"/>
    </location>
</feature>
<feature type="disulfide bond" evidence="12">
    <location>
        <begin position="262"/>
        <end position="279"/>
    </location>
</feature>
<feature type="disulfide bond" evidence="13">
    <location>
        <begin position="55"/>
        <end position="67"/>
    </location>
</feature>
<sequence length="506" mass="56012">MKYLLFALIAEVSLLFESQKNERILDVIYRDIGYSRLCLRMGNRAISLVTCSKFCRPRDDLLGHYRCTQTGQQVCLDGWRGVDCTEALCSERCAPSRGTCTSPHTCSCRQGWYGEHCDKCRTYPGCKHGTCHLPGQCVCHKGWAGPLCDVEELFCLEHKPCQNGGTCLHDAFFNYTCNCPSGFTGTHCEVPLCHHNFCLHGGSCQIAEGTRYCLCPEQFTGPRCQHRLIHSVSSLPQSSSSCSGASCTPKPHKQSACQEHQCYNNGNCTEIDDSESVQCLCPFPFTGPQCLQVHDPCKTIDTFTGSFVCDCDSGYFGNVCGHAMLALKKTVCDENVICENGGTCEKWQRSGQYFCKCLAEFTGEFCELEKGDGCSLHTCLNGGTCVMNSNNEPTCACEKGYSGLFCEDLTTSLCSRVVCQNGGTCLELDGQFVCACRRKFEGIFCEKRVRRRETTIIVVGSTAVQNERLKVKDEGTFKSNGVPRKTNVWSILSASLLIWIIYHVIS</sequence>
<dbReference type="InterPro" id="IPR051022">
    <property type="entry name" value="Notch_Cell-Fate_Det"/>
</dbReference>
<dbReference type="InterPro" id="IPR000742">
    <property type="entry name" value="EGF"/>
</dbReference>
<dbReference type="EMBL" id="CAJHNH020000352">
    <property type="protein sequence ID" value="CAG5117131.1"/>
    <property type="molecule type" value="Genomic_DNA"/>
</dbReference>
<feature type="domain" description="DSL" evidence="17">
    <location>
        <begin position="40"/>
        <end position="84"/>
    </location>
</feature>
<dbReference type="InterPro" id="IPR013032">
    <property type="entry name" value="EGF-like_CS"/>
</dbReference>
<dbReference type="Gene3D" id="2.10.25.10">
    <property type="entry name" value="Laminin"/>
    <property type="match status" value="7"/>
</dbReference>
<evidence type="ECO:0000256" key="10">
    <source>
        <dbReference type="ARBA" id="ARBA00023157"/>
    </source>
</evidence>
<dbReference type="FunFam" id="2.10.25.140:FF:000001">
    <property type="entry name" value="Delta-like protein"/>
    <property type="match status" value="1"/>
</dbReference>
<keyword evidence="3 12" id="KW-0245">EGF-like domain</keyword>
<dbReference type="Pfam" id="PF00008">
    <property type="entry name" value="EGF"/>
    <property type="match status" value="3"/>
</dbReference>
<feature type="disulfide bond" evidence="12">
    <location>
        <begin position="357"/>
        <end position="366"/>
    </location>
</feature>
<dbReference type="SUPFAM" id="SSF57196">
    <property type="entry name" value="EGF/Laminin"/>
    <property type="match status" value="6"/>
</dbReference>
<feature type="domain" description="EGF-like" evidence="16">
    <location>
        <begin position="370"/>
        <end position="407"/>
    </location>
</feature>
<evidence type="ECO:0000256" key="13">
    <source>
        <dbReference type="PROSITE-ProRule" id="PRU00377"/>
    </source>
</evidence>
<organism evidence="18 19">
    <name type="scientific">Candidula unifasciata</name>
    <dbReference type="NCBI Taxonomy" id="100452"/>
    <lineage>
        <taxon>Eukaryota</taxon>
        <taxon>Metazoa</taxon>
        <taxon>Spiralia</taxon>
        <taxon>Lophotrochozoa</taxon>
        <taxon>Mollusca</taxon>
        <taxon>Gastropoda</taxon>
        <taxon>Heterobranchia</taxon>
        <taxon>Euthyneura</taxon>
        <taxon>Panpulmonata</taxon>
        <taxon>Eupulmonata</taxon>
        <taxon>Stylommatophora</taxon>
        <taxon>Helicina</taxon>
        <taxon>Helicoidea</taxon>
        <taxon>Geomitridae</taxon>
        <taxon>Candidula</taxon>
    </lineage>
</organism>
<dbReference type="Proteomes" id="UP000678393">
    <property type="component" value="Unassembled WGS sequence"/>
</dbReference>
<feature type="domain" description="EGF-like" evidence="16">
    <location>
        <begin position="253"/>
        <end position="291"/>
    </location>
</feature>
<feature type="domain" description="EGF-like" evidence="16">
    <location>
        <begin position="85"/>
        <end position="118"/>
    </location>
</feature>
<dbReference type="PROSITE" id="PS00022">
    <property type="entry name" value="EGF_1"/>
    <property type="match status" value="8"/>
</dbReference>
<comment type="caution">
    <text evidence="12">Lacks conserved residue(s) required for the propagation of feature annotation.</text>
</comment>
<feature type="disulfide bond" evidence="12">
    <location>
        <begin position="215"/>
        <end position="224"/>
    </location>
</feature>
<dbReference type="GO" id="GO:0007154">
    <property type="term" value="P:cell communication"/>
    <property type="evidence" value="ECO:0007669"/>
    <property type="project" value="InterPro"/>
</dbReference>
<evidence type="ECO:0000313" key="19">
    <source>
        <dbReference type="Proteomes" id="UP000678393"/>
    </source>
</evidence>
<feature type="chain" id="PRO_5035778780" description="Delta-like protein" evidence="15">
    <location>
        <begin position="16"/>
        <end position="506"/>
    </location>
</feature>
<feature type="domain" description="EGF-like" evidence="16">
    <location>
        <begin position="190"/>
        <end position="225"/>
    </location>
</feature>
<dbReference type="SMART" id="SM00179">
    <property type="entry name" value="EGF_CA"/>
    <property type="match status" value="4"/>
</dbReference>
<evidence type="ECO:0000256" key="3">
    <source>
        <dbReference type="ARBA" id="ARBA00022536"/>
    </source>
</evidence>
<keyword evidence="6 14" id="KW-0677">Repeat</keyword>
<dbReference type="GO" id="GO:0030154">
    <property type="term" value="P:cell differentiation"/>
    <property type="evidence" value="ECO:0007669"/>
    <property type="project" value="UniProtKB-KW"/>
</dbReference>
<proteinExistence type="predicted"/>
<feature type="disulfide bond" evidence="12">
    <location>
        <begin position="281"/>
        <end position="290"/>
    </location>
</feature>
<evidence type="ECO:0000256" key="14">
    <source>
        <dbReference type="RuleBase" id="RU280815"/>
    </source>
</evidence>
<comment type="caution">
    <text evidence="18">The sequence shown here is derived from an EMBL/GenBank/DDBJ whole genome shotgun (WGS) entry which is preliminary data.</text>
</comment>
<keyword evidence="4 14" id="KW-0812">Transmembrane</keyword>
<dbReference type="Pfam" id="PF01414">
    <property type="entry name" value="DSL"/>
    <property type="match status" value="1"/>
</dbReference>
<evidence type="ECO:0000256" key="2">
    <source>
        <dbReference type="ARBA" id="ARBA00022473"/>
    </source>
</evidence>
<evidence type="ECO:0000256" key="8">
    <source>
        <dbReference type="ARBA" id="ARBA00022989"/>
    </source>
</evidence>
<feature type="domain" description="EGF-like" evidence="16">
    <location>
        <begin position="328"/>
        <end position="367"/>
    </location>
</feature>
<evidence type="ECO:0000256" key="1">
    <source>
        <dbReference type="ARBA" id="ARBA00004479"/>
    </source>
</evidence>
<evidence type="ECO:0000256" key="6">
    <source>
        <dbReference type="ARBA" id="ARBA00022737"/>
    </source>
</evidence>
<feature type="disulfide bond" evidence="12">
    <location>
        <begin position="179"/>
        <end position="188"/>
    </location>
</feature>
<feature type="disulfide bond" evidence="12">
    <location>
        <begin position="108"/>
        <end position="117"/>
    </location>
</feature>
<feature type="signal peptide" evidence="15">
    <location>
        <begin position="1"/>
        <end position="15"/>
    </location>
</feature>
<dbReference type="OrthoDB" id="6120636at2759"/>